<keyword evidence="17" id="KW-0175">Coiled coil</keyword>
<dbReference type="PANTHER" id="PTHR10954">
    <property type="entry name" value="RIBONUCLEASE H2 SUBUNIT A"/>
    <property type="match status" value="1"/>
</dbReference>
<gene>
    <name evidence="14" type="primary">rnhB</name>
    <name evidence="20" type="ORF">SAMN05421677_108170</name>
</gene>
<dbReference type="FunFam" id="3.30.420.10:FF:000006">
    <property type="entry name" value="Ribonuclease HII"/>
    <property type="match status" value="1"/>
</dbReference>
<dbReference type="OrthoDB" id="9803420at2"/>
<comment type="cofactor">
    <cofactor evidence="2">
        <name>Mg(2+)</name>
        <dbReference type="ChEBI" id="CHEBI:18420"/>
    </cofactor>
</comment>
<evidence type="ECO:0000256" key="2">
    <source>
        <dbReference type="ARBA" id="ARBA00001946"/>
    </source>
</evidence>
<evidence type="ECO:0000256" key="14">
    <source>
        <dbReference type="HAMAP-Rule" id="MF_00052"/>
    </source>
</evidence>
<evidence type="ECO:0000256" key="12">
    <source>
        <dbReference type="ARBA" id="ARBA00022801"/>
    </source>
</evidence>
<feature type="binding site" evidence="14 15">
    <location>
        <position position="77"/>
    </location>
    <ligand>
        <name>a divalent metal cation</name>
        <dbReference type="ChEBI" id="CHEBI:60240"/>
    </ligand>
</feature>
<dbReference type="PANTHER" id="PTHR10954:SF18">
    <property type="entry name" value="RIBONUCLEASE HII"/>
    <property type="match status" value="1"/>
</dbReference>
<dbReference type="InterPro" id="IPR001352">
    <property type="entry name" value="RNase_HII/HIII"/>
</dbReference>
<dbReference type="InterPro" id="IPR036397">
    <property type="entry name" value="RNaseH_sf"/>
</dbReference>
<dbReference type="Proteomes" id="UP000198860">
    <property type="component" value="Unassembled WGS sequence"/>
</dbReference>
<dbReference type="SUPFAM" id="SSF53098">
    <property type="entry name" value="Ribonuclease H-like"/>
    <property type="match status" value="1"/>
</dbReference>
<keyword evidence="9 14" id="KW-0540">Nuclease</keyword>
<evidence type="ECO:0000259" key="19">
    <source>
        <dbReference type="PROSITE" id="PS51975"/>
    </source>
</evidence>
<dbReference type="CDD" id="cd07182">
    <property type="entry name" value="RNase_HII_bacteria_HII_like"/>
    <property type="match status" value="1"/>
</dbReference>
<reference evidence="21" key="1">
    <citation type="submission" date="2016-10" db="EMBL/GenBank/DDBJ databases">
        <authorList>
            <person name="Varghese N."/>
            <person name="Submissions S."/>
        </authorList>
    </citation>
    <scope>NUCLEOTIDE SEQUENCE [LARGE SCALE GENOMIC DNA]</scope>
    <source>
        <strain evidence="21">CGMCC 1.3703</strain>
    </source>
</reference>
<evidence type="ECO:0000256" key="5">
    <source>
        <dbReference type="ARBA" id="ARBA00007383"/>
    </source>
</evidence>
<protein>
    <recommendedName>
        <fullName evidence="7 14">Ribonuclease HII</fullName>
        <shortName evidence="14">RNase HII</shortName>
        <ecNumber evidence="6 14">3.1.26.4</ecNumber>
    </recommendedName>
</protein>
<keyword evidence="10 14" id="KW-0479">Metal-binding</keyword>
<evidence type="ECO:0000256" key="18">
    <source>
        <dbReference type="SAM" id="MobiDB-lite"/>
    </source>
</evidence>
<dbReference type="EMBL" id="FNIZ01000008">
    <property type="protein sequence ID" value="SDO85061.1"/>
    <property type="molecule type" value="Genomic_DNA"/>
</dbReference>
<feature type="domain" description="RNase H type-2" evidence="19">
    <location>
        <begin position="71"/>
        <end position="254"/>
    </location>
</feature>
<dbReference type="GO" id="GO:0004523">
    <property type="term" value="F:RNA-DNA hybrid ribonuclease activity"/>
    <property type="evidence" value="ECO:0007669"/>
    <property type="project" value="UniProtKB-UniRule"/>
</dbReference>
<evidence type="ECO:0000256" key="8">
    <source>
        <dbReference type="ARBA" id="ARBA00022490"/>
    </source>
</evidence>
<evidence type="ECO:0000313" key="21">
    <source>
        <dbReference type="Proteomes" id="UP000198860"/>
    </source>
</evidence>
<evidence type="ECO:0000256" key="15">
    <source>
        <dbReference type="PROSITE-ProRule" id="PRU01319"/>
    </source>
</evidence>
<dbReference type="InterPro" id="IPR024567">
    <property type="entry name" value="RNase_HII/HIII_dom"/>
</dbReference>
<keyword evidence="11 14" id="KW-0255">Endonuclease</keyword>
<evidence type="ECO:0000256" key="9">
    <source>
        <dbReference type="ARBA" id="ARBA00022722"/>
    </source>
</evidence>
<feature type="coiled-coil region" evidence="17">
    <location>
        <begin position="31"/>
        <end position="58"/>
    </location>
</feature>
<dbReference type="EC" id="3.1.26.4" evidence="6 14"/>
<evidence type="ECO:0000256" key="11">
    <source>
        <dbReference type="ARBA" id="ARBA00022759"/>
    </source>
</evidence>
<proteinExistence type="inferred from homology"/>
<name>A0A1H0MXG1_HALAD</name>
<feature type="binding site" evidence="14 15">
    <location>
        <position position="78"/>
    </location>
    <ligand>
        <name>a divalent metal cation</name>
        <dbReference type="ChEBI" id="CHEBI:60240"/>
    </ligand>
</feature>
<dbReference type="GO" id="GO:0006298">
    <property type="term" value="P:mismatch repair"/>
    <property type="evidence" value="ECO:0007669"/>
    <property type="project" value="TreeGrafter"/>
</dbReference>
<dbReference type="AlphaFoldDB" id="A0A1H0MXG1"/>
<evidence type="ECO:0000256" key="3">
    <source>
        <dbReference type="ARBA" id="ARBA00004065"/>
    </source>
</evidence>
<dbReference type="GO" id="GO:0032299">
    <property type="term" value="C:ribonuclease H2 complex"/>
    <property type="evidence" value="ECO:0007669"/>
    <property type="project" value="TreeGrafter"/>
</dbReference>
<dbReference type="GO" id="GO:0043137">
    <property type="term" value="P:DNA replication, removal of RNA primer"/>
    <property type="evidence" value="ECO:0007669"/>
    <property type="project" value="TreeGrafter"/>
</dbReference>
<evidence type="ECO:0000256" key="16">
    <source>
        <dbReference type="RuleBase" id="RU003515"/>
    </source>
</evidence>
<accession>A0A1H0MXG1</accession>
<dbReference type="GO" id="GO:0005737">
    <property type="term" value="C:cytoplasm"/>
    <property type="evidence" value="ECO:0007669"/>
    <property type="project" value="UniProtKB-SubCell"/>
</dbReference>
<comment type="cofactor">
    <cofactor evidence="14 15">
        <name>Mn(2+)</name>
        <dbReference type="ChEBI" id="CHEBI:29035"/>
    </cofactor>
    <cofactor evidence="14 15">
        <name>Mg(2+)</name>
        <dbReference type="ChEBI" id="CHEBI:18420"/>
    </cofactor>
    <text evidence="14 15">Manganese or magnesium. Binds 1 divalent metal ion per monomer in the absence of substrate. May bind a second metal ion after substrate binding.</text>
</comment>
<evidence type="ECO:0000256" key="1">
    <source>
        <dbReference type="ARBA" id="ARBA00000077"/>
    </source>
</evidence>
<dbReference type="NCBIfam" id="NF000595">
    <property type="entry name" value="PRK00015.1-3"/>
    <property type="match status" value="1"/>
</dbReference>
<comment type="subcellular location">
    <subcellularLocation>
        <location evidence="4 14">Cytoplasm</location>
    </subcellularLocation>
</comment>
<evidence type="ECO:0000256" key="7">
    <source>
        <dbReference type="ARBA" id="ARBA00019179"/>
    </source>
</evidence>
<comment type="similarity">
    <text evidence="5 14 16">Belongs to the RNase HII family.</text>
</comment>
<keyword evidence="8 14" id="KW-0963">Cytoplasm</keyword>
<sequence>MTQLTVSQVKERLNDEKLTAHELAVFKEDSRKGVQQLMKRYDKEIQQKQELKKQYEMMMTFEENLFHRGFTQVAGIDEAGRGPIAGPVVAGAVVLPRDYYLEGLNDSKKLSLKSREAYFGRIKADADWGVGIVTNEEIDQINIYQATKLAMKRAVEGLSGQPEHLLIDAMELDAIPTSQTKLIKGDERSVSIAAASVIAKVTRDRMMAELDEQYPMYEFRSNQGYGTKPHVEALKTHGPSPVHRKTFAPVKDLL</sequence>
<keyword evidence="13 14" id="KW-0464">Manganese</keyword>
<dbReference type="PROSITE" id="PS51975">
    <property type="entry name" value="RNASE_H_2"/>
    <property type="match status" value="1"/>
</dbReference>
<organism evidence="20 21">
    <name type="scientific">Halobacillus aidingensis</name>
    <dbReference type="NCBI Taxonomy" id="240303"/>
    <lineage>
        <taxon>Bacteria</taxon>
        <taxon>Bacillati</taxon>
        <taxon>Bacillota</taxon>
        <taxon>Bacilli</taxon>
        <taxon>Bacillales</taxon>
        <taxon>Bacillaceae</taxon>
        <taxon>Halobacillus</taxon>
    </lineage>
</organism>
<dbReference type="Pfam" id="PF01351">
    <property type="entry name" value="RNase_HII"/>
    <property type="match status" value="1"/>
</dbReference>
<dbReference type="NCBIfam" id="NF000594">
    <property type="entry name" value="PRK00015.1-1"/>
    <property type="match status" value="1"/>
</dbReference>
<comment type="catalytic activity">
    <reaction evidence="1 14 15 16">
        <text>Endonucleolytic cleavage to 5'-phosphomonoester.</text>
        <dbReference type="EC" id="3.1.26.4"/>
    </reaction>
</comment>
<evidence type="ECO:0000256" key="13">
    <source>
        <dbReference type="ARBA" id="ARBA00023211"/>
    </source>
</evidence>
<dbReference type="InterPro" id="IPR012337">
    <property type="entry name" value="RNaseH-like_sf"/>
</dbReference>
<comment type="function">
    <text evidence="3 14 16">Endonuclease that specifically degrades the RNA of RNA-DNA hybrids.</text>
</comment>
<dbReference type="InterPro" id="IPR022898">
    <property type="entry name" value="RNase_HII"/>
</dbReference>
<dbReference type="RefSeq" id="WP_089652433.1">
    <property type="nucleotide sequence ID" value="NZ_FNIZ01000008.1"/>
</dbReference>
<evidence type="ECO:0000256" key="10">
    <source>
        <dbReference type="ARBA" id="ARBA00022723"/>
    </source>
</evidence>
<dbReference type="GO" id="GO:0030145">
    <property type="term" value="F:manganese ion binding"/>
    <property type="evidence" value="ECO:0007669"/>
    <property type="project" value="UniProtKB-UniRule"/>
</dbReference>
<evidence type="ECO:0000256" key="6">
    <source>
        <dbReference type="ARBA" id="ARBA00012180"/>
    </source>
</evidence>
<dbReference type="HAMAP" id="MF_00052_B">
    <property type="entry name" value="RNase_HII_B"/>
    <property type="match status" value="1"/>
</dbReference>
<dbReference type="STRING" id="240303.SAMN05421677_108170"/>
<evidence type="ECO:0000313" key="20">
    <source>
        <dbReference type="EMBL" id="SDO85061.1"/>
    </source>
</evidence>
<keyword evidence="12 14" id="KW-0378">Hydrolase</keyword>
<dbReference type="Gene3D" id="3.30.420.10">
    <property type="entry name" value="Ribonuclease H-like superfamily/Ribonuclease H"/>
    <property type="match status" value="1"/>
</dbReference>
<dbReference type="GO" id="GO:0003723">
    <property type="term" value="F:RNA binding"/>
    <property type="evidence" value="ECO:0007669"/>
    <property type="project" value="UniProtKB-UniRule"/>
</dbReference>
<evidence type="ECO:0000256" key="17">
    <source>
        <dbReference type="SAM" id="Coils"/>
    </source>
</evidence>
<evidence type="ECO:0000256" key="4">
    <source>
        <dbReference type="ARBA" id="ARBA00004496"/>
    </source>
</evidence>
<feature type="binding site" evidence="14 15">
    <location>
        <position position="168"/>
    </location>
    <ligand>
        <name>a divalent metal cation</name>
        <dbReference type="ChEBI" id="CHEBI:60240"/>
    </ligand>
</feature>
<keyword evidence="21" id="KW-1185">Reference proteome</keyword>
<feature type="region of interest" description="Disordered" evidence="18">
    <location>
        <begin position="233"/>
        <end position="254"/>
    </location>
</feature>